<name>A0ACC1X0G1_MELAZ</name>
<reference evidence="1 2" key="1">
    <citation type="journal article" date="2023" name="Science">
        <title>Complex scaffold remodeling in plant triterpene biosynthesis.</title>
        <authorList>
            <person name="De La Pena R."/>
            <person name="Hodgson H."/>
            <person name="Liu J.C."/>
            <person name="Stephenson M.J."/>
            <person name="Martin A.C."/>
            <person name="Owen C."/>
            <person name="Harkess A."/>
            <person name="Leebens-Mack J."/>
            <person name="Jimenez L.E."/>
            <person name="Osbourn A."/>
            <person name="Sattely E.S."/>
        </authorList>
    </citation>
    <scope>NUCLEOTIDE SEQUENCE [LARGE SCALE GENOMIC DNA]</scope>
    <source>
        <strain evidence="2">cv. JPN11</strain>
        <tissue evidence="1">Leaf</tissue>
    </source>
</reference>
<dbReference type="Proteomes" id="UP001164539">
    <property type="component" value="Chromosome 13"/>
</dbReference>
<dbReference type="EMBL" id="CM051406">
    <property type="protein sequence ID" value="KAJ4704078.1"/>
    <property type="molecule type" value="Genomic_DNA"/>
</dbReference>
<proteinExistence type="predicted"/>
<comment type="caution">
    <text evidence="1">The sequence shown here is derived from an EMBL/GenBank/DDBJ whole genome shotgun (WGS) entry which is preliminary data.</text>
</comment>
<accession>A0ACC1X0G1</accession>
<keyword evidence="2" id="KW-1185">Reference proteome</keyword>
<sequence>MELHNFFSLTIFLPFLVLLFKTLLGCRSGEIAKSHTKNIGQLPPGPPKLPLIGNLHNLIGHKLHHRALGDLAKKYGPLMHLKLGKMSIVVVSSPKMAEQVLKTHDLMFAQRPELLVTKMLPNDAGTDIISAPYGDYWRQMKKVCVLELLSTRRVQSFSSLREEEAWNLVESIHGSSSVSAIPGMFAAGTDTSAITATWAMSEMMRNPRVLNKAQTEAREKLKGKKEISEADIQELSYLKLVIKETLRLHPPAPLLFPRESRQQSEINGYKIPIKTKLFVNVWAIGRDPEYWENPESFIPERFSESSIDFKGSNFEYTPFGAGRRMCPGLLFGVYNLELPLAHVLYHFDWKIPHGIKPEELDMTEVFGPIVERKNDLYLVATPYAV</sequence>
<evidence type="ECO:0000313" key="1">
    <source>
        <dbReference type="EMBL" id="KAJ4704078.1"/>
    </source>
</evidence>
<evidence type="ECO:0000313" key="2">
    <source>
        <dbReference type="Proteomes" id="UP001164539"/>
    </source>
</evidence>
<organism evidence="1 2">
    <name type="scientific">Melia azedarach</name>
    <name type="common">Chinaberry tree</name>
    <dbReference type="NCBI Taxonomy" id="155640"/>
    <lineage>
        <taxon>Eukaryota</taxon>
        <taxon>Viridiplantae</taxon>
        <taxon>Streptophyta</taxon>
        <taxon>Embryophyta</taxon>
        <taxon>Tracheophyta</taxon>
        <taxon>Spermatophyta</taxon>
        <taxon>Magnoliopsida</taxon>
        <taxon>eudicotyledons</taxon>
        <taxon>Gunneridae</taxon>
        <taxon>Pentapetalae</taxon>
        <taxon>rosids</taxon>
        <taxon>malvids</taxon>
        <taxon>Sapindales</taxon>
        <taxon>Meliaceae</taxon>
        <taxon>Melia</taxon>
    </lineage>
</organism>
<gene>
    <name evidence="1" type="ORF">OWV82_023890</name>
</gene>
<protein>
    <submittedName>
        <fullName evidence="1">Cytochrome P450</fullName>
    </submittedName>
</protein>